<dbReference type="PRINTS" id="PR00598">
    <property type="entry name" value="HTHMARR"/>
</dbReference>
<organism evidence="3 4">
    <name type="scientific">Bifidobacterium choloepi</name>
    <dbReference type="NCBI Taxonomy" id="2614131"/>
    <lineage>
        <taxon>Bacteria</taxon>
        <taxon>Bacillati</taxon>
        <taxon>Actinomycetota</taxon>
        <taxon>Actinomycetes</taxon>
        <taxon>Bifidobacteriales</taxon>
        <taxon>Bifidobacteriaceae</taxon>
        <taxon>Bifidobacterium</taxon>
    </lineage>
</organism>
<dbReference type="InterPro" id="IPR036390">
    <property type="entry name" value="WH_DNA-bd_sf"/>
</dbReference>
<keyword evidence="3" id="KW-0238">DNA-binding</keyword>
<dbReference type="GO" id="GO:0003677">
    <property type="term" value="F:DNA binding"/>
    <property type="evidence" value="ECO:0007669"/>
    <property type="project" value="UniProtKB-KW"/>
</dbReference>
<dbReference type="GO" id="GO:0003700">
    <property type="term" value="F:DNA-binding transcription factor activity"/>
    <property type="evidence" value="ECO:0007669"/>
    <property type="project" value="InterPro"/>
</dbReference>
<dbReference type="PANTHER" id="PTHR33164">
    <property type="entry name" value="TRANSCRIPTIONAL REGULATOR, MARR FAMILY"/>
    <property type="match status" value="1"/>
</dbReference>
<dbReference type="InterPro" id="IPR036388">
    <property type="entry name" value="WH-like_DNA-bd_sf"/>
</dbReference>
<dbReference type="SUPFAM" id="SSF46785">
    <property type="entry name" value="Winged helix' DNA-binding domain"/>
    <property type="match status" value="1"/>
</dbReference>
<evidence type="ECO:0000313" key="3">
    <source>
        <dbReference type="EMBL" id="NEG69875.1"/>
    </source>
</evidence>
<protein>
    <submittedName>
        <fullName evidence="3">Winged helix DNA-binding protein</fullName>
    </submittedName>
</protein>
<feature type="domain" description="HTH marR-type" evidence="2">
    <location>
        <begin position="1"/>
        <end position="137"/>
    </location>
</feature>
<accession>A0A6I5N169</accession>
<evidence type="ECO:0000259" key="2">
    <source>
        <dbReference type="PROSITE" id="PS50995"/>
    </source>
</evidence>
<dbReference type="RefSeq" id="WP_163227393.1">
    <property type="nucleotide sequence ID" value="NZ_VYSG01000001.1"/>
</dbReference>
<dbReference type="InterPro" id="IPR039422">
    <property type="entry name" value="MarR/SlyA-like"/>
</dbReference>
<feature type="region of interest" description="Disordered" evidence="1">
    <location>
        <begin position="167"/>
        <end position="189"/>
    </location>
</feature>
<comment type="caution">
    <text evidence="3">The sequence shown here is derived from an EMBL/GenBank/DDBJ whole genome shotgun (WGS) entry which is preliminary data.</text>
</comment>
<dbReference type="EMBL" id="VYSG01000001">
    <property type="protein sequence ID" value="NEG69875.1"/>
    <property type="molecule type" value="Genomic_DNA"/>
</dbReference>
<dbReference type="InterPro" id="IPR000835">
    <property type="entry name" value="HTH_MarR-typ"/>
</dbReference>
<dbReference type="PROSITE" id="PS50995">
    <property type="entry name" value="HTH_MARR_2"/>
    <property type="match status" value="1"/>
</dbReference>
<dbReference type="GO" id="GO:0006950">
    <property type="term" value="P:response to stress"/>
    <property type="evidence" value="ECO:0007669"/>
    <property type="project" value="TreeGrafter"/>
</dbReference>
<sequence>MAEPNYAQQALIDLMAVFGSSHSKVGATMQRTMHGEAFVMRTLALKGPQTPSHLAVAMNVTPGRVSSVLASLTKKGWIERVEDEKDRRSVHVRLTDAGYESFRDHSVEMRDDICWIFSQMGERRTKAFVDLATEFITYLSLIGPGKEMPPTQQAIEAAFEERDRRIDAAREDNPDSPMRKLFGLLEDED</sequence>
<keyword evidence="4" id="KW-1185">Reference proteome</keyword>
<name>A0A6I5N169_9BIFI</name>
<reference evidence="3 4" key="1">
    <citation type="submission" date="2019-09" db="EMBL/GenBank/DDBJ databases">
        <title>Phylogenetic characterization of a novel taxon of the genus Bifidobacterium: Bifidobacterium choloepi sp. nov.</title>
        <authorList>
            <person name="Modesto M."/>
            <person name="Satti M."/>
        </authorList>
    </citation>
    <scope>NUCLEOTIDE SEQUENCE [LARGE SCALE GENOMIC DNA]</scope>
    <source>
        <strain evidence="3 4">BRDM6</strain>
    </source>
</reference>
<proteinExistence type="predicted"/>
<dbReference type="Gene3D" id="1.10.10.10">
    <property type="entry name" value="Winged helix-like DNA-binding domain superfamily/Winged helix DNA-binding domain"/>
    <property type="match status" value="1"/>
</dbReference>
<dbReference type="SMART" id="SM00347">
    <property type="entry name" value="HTH_MARR"/>
    <property type="match status" value="1"/>
</dbReference>
<evidence type="ECO:0000313" key="4">
    <source>
        <dbReference type="Proteomes" id="UP000469292"/>
    </source>
</evidence>
<gene>
    <name evidence="3" type="ORF">F6S87_04515</name>
</gene>
<evidence type="ECO:0000256" key="1">
    <source>
        <dbReference type="SAM" id="MobiDB-lite"/>
    </source>
</evidence>
<dbReference type="Proteomes" id="UP000469292">
    <property type="component" value="Unassembled WGS sequence"/>
</dbReference>
<dbReference type="PANTHER" id="PTHR33164:SF43">
    <property type="entry name" value="HTH-TYPE TRANSCRIPTIONAL REPRESSOR YETL"/>
    <property type="match status" value="1"/>
</dbReference>
<dbReference type="Pfam" id="PF01047">
    <property type="entry name" value="MarR"/>
    <property type="match status" value="1"/>
</dbReference>
<dbReference type="AlphaFoldDB" id="A0A6I5N169"/>